<organism evidence="2 3">
    <name type="scientific">Trematosphaeria pertusa</name>
    <dbReference type="NCBI Taxonomy" id="390896"/>
    <lineage>
        <taxon>Eukaryota</taxon>
        <taxon>Fungi</taxon>
        <taxon>Dikarya</taxon>
        <taxon>Ascomycota</taxon>
        <taxon>Pezizomycotina</taxon>
        <taxon>Dothideomycetes</taxon>
        <taxon>Pleosporomycetidae</taxon>
        <taxon>Pleosporales</taxon>
        <taxon>Massarineae</taxon>
        <taxon>Trematosphaeriaceae</taxon>
        <taxon>Trematosphaeria</taxon>
    </lineage>
</organism>
<name>A0A6A6IUP3_9PLEO</name>
<feature type="region of interest" description="Disordered" evidence="1">
    <location>
        <begin position="1"/>
        <end position="62"/>
    </location>
</feature>
<reference evidence="2" key="1">
    <citation type="journal article" date="2020" name="Stud. Mycol.">
        <title>101 Dothideomycetes genomes: a test case for predicting lifestyles and emergence of pathogens.</title>
        <authorList>
            <person name="Haridas S."/>
            <person name="Albert R."/>
            <person name="Binder M."/>
            <person name="Bloem J."/>
            <person name="Labutti K."/>
            <person name="Salamov A."/>
            <person name="Andreopoulos B."/>
            <person name="Baker S."/>
            <person name="Barry K."/>
            <person name="Bills G."/>
            <person name="Bluhm B."/>
            <person name="Cannon C."/>
            <person name="Castanera R."/>
            <person name="Culley D."/>
            <person name="Daum C."/>
            <person name="Ezra D."/>
            <person name="Gonzalez J."/>
            <person name="Henrissat B."/>
            <person name="Kuo A."/>
            <person name="Liang C."/>
            <person name="Lipzen A."/>
            <person name="Lutzoni F."/>
            <person name="Magnuson J."/>
            <person name="Mondo S."/>
            <person name="Nolan M."/>
            <person name="Ohm R."/>
            <person name="Pangilinan J."/>
            <person name="Park H.-J."/>
            <person name="Ramirez L."/>
            <person name="Alfaro M."/>
            <person name="Sun H."/>
            <person name="Tritt A."/>
            <person name="Yoshinaga Y."/>
            <person name="Zwiers L.-H."/>
            <person name="Turgeon B."/>
            <person name="Goodwin S."/>
            <person name="Spatafora J."/>
            <person name="Crous P."/>
            <person name="Grigoriev I."/>
        </authorList>
    </citation>
    <scope>NUCLEOTIDE SEQUENCE</scope>
    <source>
        <strain evidence="2">CBS 122368</strain>
    </source>
</reference>
<dbReference type="AlphaFoldDB" id="A0A6A6IUP3"/>
<dbReference type="Proteomes" id="UP000800094">
    <property type="component" value="Unassembled WGS sequence"/>
</dbReference>
<accession>A0A6A6IUP3</accession>
<sequence>MRKNRRANRKRMGKDNKSRSSAAHNPVALHPKLETGSADGAGIGSRTPPMAKHSPDANEVSSDTISTAYSAHIEPTEEETTTLLDQLDDFEPWNVAVLLKAARRDADTLKPFLSQNAPAQWGQLQPLLSKMTQWNKLSYEKAHKELAPDIYGEEDWARFQESGERVWADLQGWILTKLNSDLKGMQEYCQKAYESVHTSDSNALPWETFDALCCACLVPLEVALVGCGKDSREPNDARHQLLSKWVELEHDDPEECVPTLPETFKLNEQSLLGTIDNTRGREIIDWHALFYFFGAKAQPHLGKGILFEYRLKLNGNYTKKWLTPLDTTYVAPKEDSDDEYEDESTRADFQAFFIIEDKDGNPKFAGLQLGYIEYCSHSGKWSESNIAVALRGVGTINPGQYPQHRLPCRSLGRDGLCVINPFAFEDLNNKDTASEEKAILDDLQLHTVLWRGALPEHRKDCGPTITLGKFVSYRADANYGGLLRLGSN</sequence>
<protein>
    <submittedName>
        <fullName evidence="2">Uncharacterized protein</fullName>
    </submittedName>
</protein>
<dbReference type="EMBL" id="ML987190">
    <property type="protein sequence ID" value="KAF2254285.1"/>
    <property type="molecule type" value="Genomic_DNA"/>
</dbReference>
<proteinExistence type="predicted"/>
<evidence type="ECO:0000256" key="1">
    <source>
        <dbReference type="SAM" id="MobiDB-lite"/>
    </source>
</evidence>
<keyword evidence="3" id="KW-1185">Reference proteome</keyword>
<evidence type="ECO:0000313" key="3">
    <source>
        <dbReference type="Proteomes" id="UP000800094"/>
    </source>
</evidence>
<dbReference type="RefSeq" id="XP_033689289.1">
    <property type="nucleotide sequence ID" value="XM_033832638.1"/>
</dbReference>
<dbReference type="GeneID" id="54585968"/>
<gene>
    <name evidence="2" type="ORF">BU26DRAFT_558984</name>
</gene>
<evidence type="ECO:0000313" key="2">
    <source>
        <dbReference type="EMBL" id="KAF2254285.1"/>
    </source>
</evidence>
<feature type="compositionally biased region" description="Basic residues" evidence="1">
    <location>
        <begin position="1"/>
        <end position="12"/>
    </location>
</feature>